<gene>
    <name evidence="2" type="ORF">VKT23_015227</name>
</gene>
<dbReference type="EMBL" id="JBANRG010000050">
    <property type="protein sequence ID" value="KAK7444549.1"/>
    <property type="molecule type" value="Genomic_DNA"/>
</dbReference>
<protein>
    <submittedName>
        <fullName evidence="2">Uncharacterized protein</fullName>
    </submittedName>
</protein>
<feature type="region of interest" description="Disordered" evidence="1">
    <location>
        <begin position="23"/>
        <end position="57"/>
    </location>
</feature>
<proteinExistence type="predicted"/>
<evidence type="ECO:0000313" key="3">
    <source>
        <dbReference type="Proteomes" id="UP001498398"/>
    </source>
</evidence>
<keyword evidence="3" id="KW-1185">Reference proteome</keyword>
<reference evidence="2 3" key="1">
    <citation type="submission" date="2024-01" db="EMBL/GenBank/DDBJ databases">
        <title>A draft genome for the cacao thread blight pathogen Marasmiellus scandens.</title>
        <authorList>
            <person name="Baruah I.K."/>
            <person name="Leung J."/>
            <person name="Bukari Y."/>
            <person name="Amoako-Attah I."/>
            <person name="Meinhardt L.W."/>
            <person name="Bailey B.A."/>
            <person name="Cohen S.P."/>
        </authorList>
    </citation>
    <scope>NUCLEOTIDE SEQUENCE [LARGE SCALE GENOMIC DNA]</scope>
    <source>
        <strain evidence="2 3">GH-19</strain>
    </source>
</reference>
<organism evidence="2 3">
    <name type="scientific">Marasmiellus scandens</name>
    <dbReference type="NCBI Taxonomy" id="2682957"/>
    <lineage>
        <taxon>Eukaryota</taxon>
        <taxon>Fungi</taxon>
        <taxon>Dikarya</taxon>
        <taxon>Basidiomycota</taxon>
        <taxon>Agaricomycotina</taxon>
        <taxon>Agaricomycetes</taxon>
        <taxon>Agaricomycetidae</taxon>
        <taxon>Agaricales</taxon>
        <taxon>Marasmiineae</taxon>
        <taxon>Omphalotaceae</taxon>
        <taxon>Marasmiellus</taxon>
    </lineage>
</organism>
<sequence length="57" mass="6510">MEMEVMKSRDVVQRCEVAEVSRQVSGIRGLQDRGDEDSVKDEDRDIKGVGNEDRDIE</sequence>
<feature type="compositionally biased region" description="Basic and acidic residues" evidence="1">
    <location>
        <begin position="30"/>
        <end position="57"/>
    </location>
</feature>
<comment type="caution">
    <text evidence="2">The sequence shown here is derived from an EMBL/GenBank/DDBJ whole genome shotgun (WGS) entry which is preliminary data.</text>
</comment>
<evidence type="ECO:0000256" key="1">
    <source>
        <dbReference type="SAM" id="MobiDB-lite"/>
    </source>
</evidence>
<dbReference type="Proteomes" id="UP001498398">
    <property type="component" value="Unassembled WGS sequence"/>
</dbReference>
<name>A0ABR1J2Z5_9AGAR</name>
<evidence type="ECO:0000313" key="2">
    <source>
        <dbReference type="EMBL" id="KAK7444549.1"/>
    </source>
</evidence>
<accession>A0ABR1J2Z5</accession>